<evidence type="ECO:0000256" key="1">
    <source>
        <dbReference type="SAM" id="SignalP"/>
    </source>
</evidence>
<keyword evidence="1" id="KW-0732">Signal</keyword>
<dbReference type="STRING" id="1229276.DI53_0025"/>
<dbReference type="AlphaFoldDB" id="A0A0B8T3P4"/>
<evidence type="ECO:0000313" key="3">
    <source>
        <dbReference type="Proteomes" id="UP000031802"/>
    </source>
</evidence>
<accession>A0A0B8T3P4</accession>
<name>A0A0B8T3P4_9SPHI</name>
<sequence length="115" mass="12911">MKKLILTGLSLMFALTLTFAQEGNPEDKAKAKVEKIAEKVMLTPEQKTAVYDIVLEHTKAKWALKSDTTIAKDVAEQQATTLMANADAKIIEQLTDQQKPLYGKYIEERDAKKKD</sequence>
<comment type="caution">
    <text evidence="2">The sequence shown here is derived from an EMBL/GenBank/DDBJ whole genome shotgun (WGS) entry which is preliminary data.</text>
</comment>
<reference evidence="3" key="1">
    <citation type="submission" date="2014-04" db="EMBL/GenBank/DDBJ databases">
        <title>Whole-Genome optical mapping and complete genome sequence of Sphingobacterium deserti sp. nov., a new spaces isolated from desert in the west of China.</title>
        <authorList>
            <person name="Teng C."/>
            <person name="Zhou Z."/>
            <person name="Li X."/>
            <person name="Chen M."/>
            <person name="Lin M."/>
            <person name="Wang L."/>
            <person name="Su S."/>
            <person name="Zhang C."/>
            <person name="Zhang W."/>
        </authorList>
    </citation>
    <scope>NUCLEOTIDE SEQUENCE [LARGE SCALE GENOMIC DNA]</scope>
    <source>
        <strain evidence="3">ACCC05744</strain>
    </source>
</reference>
<feature type="signal peptide" evidence="1">
    <location>
        <begin position="1"/>
        <end position="20"/>
    </location>
</feature>
<keyword evidence="3" id="KW-1185">Reference proteome</keyword>
<proteinExistence type="predicted"/>
<feature type="chain" id="PRO_5002124088" evidence="1">
    <location>
        <begin position="21"/>
        <end position="115"/>
    </location>
</feature>
<dbReference type="Proteomes" id="UP000031802">
    <property type="component" value="Unassembled WGS sequence"/>
</dbReference>
<dbReference type="PATRIC" id="fig|1229276.3.peg.26"/>
<reference evidence="2 3" key="2">
    <citation type="journal article" date="2015" name="PLoS ONE">
        <title>Whole-Genome Optical Mapping and Finished Genome Sequence of Sphingobacterium deserti sp. nov., a New Species Isolated from the Western Desert of China.</title>
        <authorList>
            <person name="Teng C."/>
            <person name="Zhou Z."/>
            <person name="Molnar I."/>
            <person name="Li X."/>
            <person name="Tang R."/>
            <person name="Chen M."/>
            <person name="Wang L."/>
            <person name="Su S."/>
            <person name="Zhang W."/>
            <person name="Lin M."/>
        </authorList>
    </citation>
    <scope>NUCLEOTIDE SEQUENCE [LARGE SCALE GENOMIC DNA]</scope>
    <source>
        <strain evidence="3">ACCC05744</strain>
    </source>
</reference>
<dbReference type="RefSeq" id="WP_037494075.1">
    <property type="nucleotide sequence ID" value="NZ_JJMU01000001.1"/>
</dbReference>
<dbReference type="OrthoDB" id="710376at2"/>
<evidence type="ECO:0000313" key="2">
    <source>
        <dbReference type="EMBL" id="KGE16192.1"/>
    </source>
</evidence>
<dbReference type="EMBL" id="JJMU01000001">
    <property type="protein sequence ID" value="KGE16192.1"/>
    <property type="molecule type" value="Genomic_DNA"/>
</dbReference>
<organism evidence="2 3">
    <name type="scientific">Sphingobacterium deserti</name>
    <dbReference type="NCBI Taxonomy" id="1229276"/>
    <lineage>
        <taxon>Bacteria</taxon>
        <taxon>Pseudomonadati</taxon>
        <taxon>Bacteroidota</taxon>
        <taxon>Sphingobacteriia</taxon>
        <taxon>Sphingobacteriales</taxon>
        <taxon>Sphingobacteriaceae</taxon>
        <taxon>Sphingobacterium</taxon>
    </lineage>
</organism>
<gene>
    <name evidence="2" type="ORF">DI53_0025</name>
</gene>
<protein>
    <submittedName>
        <fullName evidence="2">Uncharacterized protein</fullName>
    </submittedName>
</protein>